<dbReference type="EMBL" id="DRDR01000050">
    <property type="protein sequence ID" value="HDL60042.1"/>
    <property type="molecule type" value="Genomic_DNA"/>
</dbReference>
<organism evidence="1">
    <name type="scientific">candidate division WOR-3 bacterium</name>
    <dbReference type="NCBI Taxonomy" id="2052148"/>
    <lineage>
        <taxon>Bacteria</taxon>
        <taxon>Bacteria division WOR-3</taxon>
    </lineage>
</organism>
<evidence type="ECO:0000313" key="1">
    <source>
        <dbReference type="EMBL" id="HDL60042.1"/>
    </source>
</evidence>
<name>A0A7V0LTP1_UNCW3</name>
<sequence length="380" mass="45000">MLILLVFMLLNSVPFPIPDSIYSPLYKFRPRPEDLRYVPEEGLDRFALGLFYPFRMEFDFRELQVSREKHLFHGVSTWRSALTYEGPVSLGLEEKEVGRFITLKDSILFYFEGGGGFISGELKNSVDYIHGKREILHGGDVQIGYRTGNTVLFVETNPIFYNAFGGGFLWENGFFLIKLREDFYPALKFYYLYRGFSLKILRDRKIFLGDIEKFDYFLADSLPLRIRSKKKVEGITLGYKGFYLQFTRNIFDEIYRPDPISLYLSKFRDTKENRLDVGLRSERVFLNYTRVFSDINIFQEKGYLGYKVAFKNFEFSYYLHYLFHGKSALWSDVSLGLKLKAKLECFLRVNNIFNSRDEIFPGLMIKRRYFEIGIRKRERI</sequence>
<dbReference type="Proteomes" id="UP000886381">
    <property type="component" value="Unassembled WGS sequence"/>
</dbReference>
<dbReference type="AlphaFoldDB" id="A0A7V0LTP1"/>
<proteinExistence type="predicted"/>
<gene>
    <name evidence="1" type="ORF">ENH14_01145</name>
</gene>
<accession>A0A7V0LTP1</accession>
<comment type="caution">
    <text evidence="1">The sequence shown here is derived from an EMBL/GenBank/DDBJ whole genome shotgun (WGS) entry which is preliminary data.</text>
</comment>
<reference evidence="1" key="1">
    <citation type="journal article" date="2020" name="mSystems">
        <title>Genome- and Community-Level Interaction Insights into Carbon Utilization and Element Cycling Functions of Hydrothermarchaeota in Hydrothermal Sediment.</title>
        <authorList>
            <person name="Zhou Z."/>
            <person name="Liu Y."/>
            <person name="Xu W."/>
            <person name="Pan J."/>
            <person name="Luo Z.H."/>
            <person name="Li M."/>
        </authorList>
    </citation>
    <scope>NUCLEOTIDE SEQUENCE [LARGE SCALE GENOMIC DNA]</scope>
    <source>
        <strain evidence="1">HyVt-28</strain>
    </source>
</reference>
<protein>
    <submittedName>
        <fullName evidence="1">Uncharacterized protein</fullName>
    </submittedName>
</protein>